<feature type="compositionally biased region" description="Basic residues" evidence="6">
    <location>
        <begin position="980"/>
        <end position="994"/>
    </location>
</feature>
<protein>
    <submittedName>
        <fullName evidence="7">E3 ubiquitin-protein ligase rbbp6</fullName>
    </submittedName>
</protein>
<name>A0A6A5DH62_SCHHA</name>
<reference evidence="7" key="3">
    <citation type="submission" date="2021-06" db="EMBL/GenBank/DDBJ databases">
        <title>Chromosome-level genome assembly for S. haematobium.</title>
        <authorList>
            <person name="Stroehlein A.J."/>
        </authorList>
    </citation>
    <scope>NUCLEOTIDE SEQUENCE</scope>
</reference>
<dbReference type="GO" id="GO:0005634">
    <property type="term" value="C:nucleus"/>
    <property type="evidence" value="ECO:0007669"/>
    <property type="project" value="UniProtKB-SubCell"/>
</dbReference>
<feature type="region of interest" description="Disordered" evidence="6">
    <location>
        <begin position="661"/>
        <end position="713"/>
    </location>
</feature>
<dbReference type="InterPro" id="IPR014891">
    <property type="entry name" value="DWNN_domain"/>
</dbReference>
<evidence type="ECO:0000256" key="5">
    <source>
        <dbReference type="ARBA" id="ARBA00023242"/>
    </source>
</evidence>
<dbReference type="Pfam" id="PF00098">
    <property type="entry name" value="zf-CCHC"/>
    <property type="match status" value="1"/>
</dbReference>
<dbReference type="InterPro" id="IPR033489">
    <property type="entry name" value="RBBP6"/>
</dbReference>
<dbReference type="InterPro" id="IPR001878">
    <property type="entry name" value="Znf_CCHC"/>
</dbReference>
<sequence>MQRNLLFRSELSSYDFANKSHYSSCFTGPGVRFLFHIAPGCGMSSIVYFKFKANVKTDSVSFDGSSISVKDLKNAIRTKCCLYSTDFDLKLEDTNGKVYSKDDELIPKYSSIVVRRVPRLVAEIQKKKQMGPDDVTWRELQKNHTAASETSHGSKLINLADSDLSEEEKIKLMMERSSETYSETNFAVRAKPYGVPPAAYVCHKCNQPGHWIHNCPGVRDKTGKVMDAKSIKRPTGIPQDFLLEVAAGTPGAYLGKSGKYMVPIKDAEAYAQGKKDKRPFSVEENPPYVPQERNPPKQLVCPLCNKLFSDAVLVSCCGTTYCNECIMGHVFDSQVLGSHKCPNCDAVLTDHESSVFENALVRSLIRDWLADESKIVDPEVVIPGDISKFNENDTTFVNCRRVLKPKQATANIPTLKLGSTTAVESNQVQNSLKMQPIVSESNSIVKNEHTDLLLNLPSETSQSTNSVTFSTLSSFDYVRVSEMTTSVVTNNTNATVVTSSPCTTMVGNNRQNLLPTTCLSNTQIPCLSYTSSTAVMPTLLPGVNGGGNPLLNALYSIRLDDLQAPLVAPSTILPATYGSLVGDPEWTAETALAASAAQSAGLVDPVIQVNNNQVAFGLVPGQSIPGTMHTALSAPVETLNGHKMLSKEEFYRLKMEVLHSARRRHRHRTHSRSPGYVHRAERIYGDSSHHRRGYDREEREKRPRYYSPVNYESERSRCRHRYADEYESHRDRSGTHRHHYRPTFFQDLDDRRRHYSRGHPHSPEHRSRRSPRQSPSSKDDWYGYKGRGCSLSPITHEPSDPRRCREPHVGSGHYDEFLGRRKRSRTPMSVVPQYDVSDPESIGPRNPSLPRDTSQRQFDIPGPNQILDNFNRVSHNLSCETFSGDSTKQSPISLNPNNDLICKDECLIGHSVVSRIISNDESFVPHRKKVKVKKEKKHKKHKHKHSDKRACTQLDDSTNQLFMNPGDTVSCSNIDVSDKKHAKKHKKHKKHKHGNKEDKKQVNSDVNSSVQCISLDKINVNELS</sequence>
<evidence type="ECO:0000256" key="1">
    <source>
        <dbReference type="ARBA" id="ARBA00004123"/>
    </source>
</evidence>
<dbReference type="AlphaFoldDB" id="A0A6A5DH62"/>
<dbReference type="SMART" id="SM01180">
    <property type="entry name" value="DWNN"/>
    <property type="match status" value="1"/>
</dbReference>
<comment type="subcellular location">
    <subcellularLocation>
        <location evidence="1">Nucleus</location>
    </subcellularLocation>
</comment>
<evidence type="ECO:0000256" key="2">
    <source>
        <dbReference type="ARBA" id="ARBA00022723"/>
    </source>
</evidence>
<dbReference type="GO" id="GO:0003676">
    <property type="term" value="F:nucleic acid binding"/>
    <property type="evidence" value="ECO:0007669"/>
    <property type="project" value="InterPro"/>
</dbReference>
<organism evidence="7 8">
    <name type="scientific">Schistosoma haematobium</name>
    <name type="common">Blood fluke</name>
    <dbReference type="NCBI Taxonomy" id="6185"/>
    <lineage>
        <taxon>Eukaryota</taxon>
        <taxon>Metazoa</taxon>
        <taxon>Spiralia</taxon>
        <taxon>Lophotrochozoa</taxon>
        <taxon>Platyhelminthes</taxon>
        <taxon>Trematoda</taxon>
        <taxon>Digenea</taxon>
        <taxon>Strigeidida</taxon>
        <taxon>Schistosomatoidea</taxon>
        <taxon>Schistosomatidae</taxon>
        <taxon>Schistosoma</taxon>
    </lineage>
</organism>
<dbReference type="Gene3D" id="3.30.40.10">
    <property type="entry name" value="Zinc/RING finger domain, C3HC4 (zinc finger)"/>
    <property type="match status" value="1"/>
</dbReference>
<dbReference type="PANTHER" id="PTHR15439">
    <property type="entry name" value="RETINOBLASTOMA-BINDING PROTEIN 6"/>
    <property type="match status" value="1"/>
</dbReference>
<dbReference type="CDD" id="cd16620">
    <property type="entry name" value="vRING-HC-C4C4_RBBP6"/>
    <property type="match status" value="1"/>
</dbReference>
<dbReference type="PROSITE" id="PS50089">
    <property type="entry name" value="ZF_RING_2"/>
    <property type="match status" value="1"/>
</dbReference>
<dbReference type="InterPro" id="IPR036875">
    <property type="entry name" value="Znf_CCHC_sf"/>
</dbReference>
<reference evidence="7" key="4">
    <citation type="journal article" date="2022" name="PLoS Pathog.">
        <title>Chromosome-level genome of Schistosoma haematobium underpins genome-wide explorations of molecular variation.</title>
        <authorList>
            <person name="Stroehlein A.J."/>
            <person name="Korhonen P.K."/>
            <person name="Lee V.V."/>
            <person name="Ralph S.A."/>
            <person name="Mentink-Kane M."/>
            <person name="You H."/>
            <person name="McManus D.P."/>
            <person name="Tchuente L.T."/>
            <person name="Stothard J.R."/>
            <person name="Kaur P."/>
            <person name="Dudchenko O."/>
            <person name="Aiden E.L."/>
            <person name="Yang B."/>
            <person name="Yang H."/>
            <person name="Emery A.M."/>
            <person name="Webster B.L."/>
            <person name="Brindley P.J."/>
            <person name="Rollinson D."/>
            <person name="Chang B.C.H."/>
            <person name="Gasser R.B."/>
            <person name="Young N.D."/>
        </authorList>
    </citation>
    <scope>NUCLEOTIDE SEQUENCE</scope>
</reference>
<evidence type="ECO:0000256" key="6">
    <source>
        <dbReference type="SAM" id="MobiDB-lite"/>
    </source>
</evidence>
<dbReference type="PANTHER" id="PTHR15439:SF0">
    <property type="entry name" value="CELL DIVISION CYCLE AND APOPTOSIS REGULATOR PROTEIN 1-RELATED"/>
    <property type="match status" value="1"/>
</dbReference>
<gene>
    <name evidence="7" type="primary">RBBP6_1</name>
    <name evidence="7" type="ORF">MS3_00004581</name>
</gene>
<dbReference type="SUPFAM" id="SSF57756">
    <property type="entry name" value="Retrovirus zinc finger-like domains"/>
    <property type="match status" value="1"/>
</dbReference>
<evidence type="ECO:0000313" key="8">
    <source>
        <dbReference type="Proteomes" id="UP000471633"/>
    </source>
</evidence>
<dbReference type="GO" id="GO:0008270">
    <property type="term" value="F:zinc ion binding"/>
    <property type="evidence" value="ECO:0007669"/>
    <property type="project" value="UniProtKB-KW"/>
</dbReference>
<dbReference type="PROSITE" id="PS51282">
    <property type="entry name" value="DWNN"/>
    <property type="match status" value="1"/>
</dbReference>
<proteinExistence type="predicted"/>
<feature type="compositionally biased region" description="Basic and acidic residues" evidence="6">
    <location>
        <begin position="797"/>
        <end position="819"/>
    </location>
</feature>
<dbReference type="GeneID" id="24591312"/>
<dbReference type="EMBL" id="AMPZ03000002">
    <property type="protein sequence ID" value="KAH9592773.1"/>
    <property type="molecule type" value="Genomic_DNA"/>
</dbReference>
<dbReference type="Proteomes" id="UP000471633">
    <property type="component" value="Unassembled WGS sequence"/>
</dbReference>
<dbReference type="CTD" id="24591312"/>
<dbReference type="PROSITE" id="PS50158">
    <property type="entry name" value="ZF_CCHC"/>
    <property type="match status" value="1"/>
</dbReference>
<reference evidence="7" key="2">
    <citation type="journal article" date="2019" name="Gigascience">
        <title>High-quality Schistosoma haematobium genome achieved by single-molecule and long-range sequencing.</title>
        <authorList>
            <person name="Stroehlein A.J."/>
            <person name="Korhonen P.K."/>
            <person name="Chong T.M."/>
            <person name="Lim Y.L."/>
            <person name="Chan K.G."/>
            <person name="Webster B."/>
            <person name="Rollinson D."/>
            <person name="Brindley P.J."/>
            <person name="Gasser R.B."/>
            <person name="Young N.D."/>
        </authorList>
    </citation>
    <scope>NUCLEOTIDE SEQUENCE</scope>
</reference>
<dbReference type="GO" id="GO:0006397">
    <property type="term" value="P:mRNA processing"/>
    <property type="evidence" value="ECO:0007669"/>
    <property type="project" value="InterPro"/>
</dbReference>
<dbReference type="Gene3D" id="4.10.60.10">
    <property type="entry name" value="Zinc finger, CCHC-type"/>
    <property type="match status" value="1"/>
</dbReference>
<dbReference type="Gene3D" id="3.10.20.90">
    <property type="entry name" value="Phosphatidylinositol 3-kinase Catalytic Subunit, Chain A, domain 1"/>
    <property type="match status" value="1"/>
</dbReference>
<accession>A0A6A5DH62</accession>
<feature type="region of interest" description="Disordered" evidence="6">
    <location>
        <begin position="977"/>
        <end position="1008"/>
    </location>
</feature>
<keyword evidence="8" id="KW-1185">Reference proteome</keyword>
<dbReference type="Pfam" id="PF08783">
    <property type="entry name" value="DWNN"/>
    <property type="match status" value="1"/>
</dbReference>
<dbReference type="InterPro" id="IPR001841">
    <property type="entry name" value="Znf_RING"/>
</dbReference>
<feature type="region of interest" description="Disordered" evidence="6">
    <location>
        <begin position="727"/>
        <end position="855"/>
    </location>
</feature>
<keyword evidence="4" id="KW-0862">Zinc</keyword>
<dbReference type="SUPFAM" id="SSF57850">
    <property type="entry name" value="RING/U-box"/>
    <property type="match status" value="1"/>
</dbReference>
<dbReference type="InterPro" id="IPR013083">
    <property type="entry name" value="Znf_RING/FYVE/PHD"/>
</dbReference>
<evidence type="ECO:0000256" key="4">
    <source>
        <dbReference type="ARBA" id="ARBA00022833"/>
    </source>
</evidence>
<keyword evidence="3" id="KW-0863">Zinc-finger</keyword>
<dbReference type="RefSeq" id="XP_012795238.2">
    <property type="nucleotide sequence ID" value="XM_012939784.3"/>
</dbReference>
<feature type="compositionally biased region" description="Basic residues" evidence="6">
    <location>
        <begin position="753"/>
        <end position="771"/>
    </location>
</feature>
<dbReference type="KEGG" id="shx:MS3_00004581"/>
<feature type="compositionally biased region" description="Basic and acidic residues" evidence="6">
    <location>
        <begin position="678"/>
        <end position="703"/>
    </location>
</feature>
<reference evidence="7" key="1">
    <citation type="journal article" date="2012" name="Nat. Genet.">
        <title>Whole-genome sequence of Schistosoma haematobium.</title>
        <authorList>
            <person name="Young N.D."/>
            <person name="Jex A.R."/>
            <person name="Li B."/>
            <person name="Liu S."/>
            <person name="Yang L."/>
            <person name="Xiong Z."/>
            <person name="Li Y."/>
            <person name="Cantacessi C."/>
            <person name="Hall R.S."/>
            <person name="Xu X."/>
            <person name="Chen F."/>
            <person name="Wu X."/>
            <person name="Zerlotini A."/>
            <person name="Oliveira G."/>
            <person name="Hofmann A."/>
            <person name="Zhang G."/>
            <person name="Fang X."/>
            <person name="Kang Y."/>
            <person name="Campbell B.E."/>
            <person name="Loukas A."/>
            <person name="Ranganathan S."/>
            <person name="Rollinson D."/>
            <person name="Rinaldi G."/>
            <person name="Brindley P.J."/>
            <person name="Yang H."/>
            <person name="Wang J."/>
            <person name="Wang J."/>
            <person name="Gasser R.B."/>
        </authorList>
    </citation>
    <scope>NUCLEOTIDE SEQUENCE</scope>
</reference>
<evidence type="ECO:0000313" key="7">
    <source>
        <dbReference type="EMBL" id="KAH9592773.1"/>
    </source>
</evidence>
<keyword evidence="5" id="KW-0539">Nucleus</keyword>
<dbReference type="GO" id="GO:0006511">
    <property type="term" value="P:ubiquitin-dependent protein catabolic process"/>
    <property type="evidence" value="ECO:0007669"/>
    <property type="project" value="TreeGrafter"/>
</dbReference>
<feature type="compositionally biased region" description="Basic residues" evidence="6">
    <location>
        <begin position="661"/>
        <end position="671"/>
    </location>
</feature>
<comment type="caution">
    <text evidence="7">The sequence shown here is derived from an EMBL/GenBank/DDBJ whole genome shotgun (WGS) entry which is preliminary data.</text>
</comment>
<keyword evidence="2" id="KW-0479">Metal-binding</keyword>
<evidence type="ECO:0000256" key="3">
    <source>
        <dbReference type="ARBA" id="ARBA00022771"/>
    </source>
</evidence>
<dbReference type="GO" id="GO:0016567">
    <property type="term" value="P:protein ubiquitination"/>
    <property type="evidence" value="ECO:0007669"/>
    <property type="project" value="InterPro"/>
</dbReference>
<dbReference type="GO" id="GO:0061630">
    <property type="term" value="F:ubiquitin protein ligase activity"/>
    <property type="evidence" value="ECO:0007669"/>
    <property type="project" value="InterPro"/>
</dbReference>